<organism evidence="3 4">
    <name type="scientific">Kingdonia uniflora</name>
    <dbReference type="NCBI Taxonomy" id="39325"/>
    <lineage>
        <taxon>Eukaryota</taxon>
        <taxon>Viridiplantae</taxon>
        <taxon>Streptophyta</taxon>
        <taxon>Embryophyta</taxon>
        <taxon>Tracheophyta</taxon>
        <taxon>Spermatophyta</taxon>
        <taxon>Magnoliopsida</taxon>
        <taxon>Ranunculales</taxon>
        <taxon>Circaeasteraceae</taxon>
        <taxon>Kingdonia</taxon>
    </lineage>
</organism>
<protein>
    <recommendedName>
        <fullName evidence="2">AAA+ ATPase At3g28540-like C-terminal domain-containing protein</fullName>
    </recommendedName>
</protein>
<reference evidence="3 4" key="1">
    <citation type="journal article" date="2020" name="IScience">
        <title>Genome Sequencing of the Endangered Kingdonia uniflora (Circaeasteraceae, Ranunculales) Reveals Potential Mechanisms of Evolutionary Specialization.</title>
        <authorList>
            <person name="Sun Y."/>
            <person name="Deng T."/>
            <person name="Zhang A."/>
            <person name="Moore M.J."/>
            <person name="Landis J.B."/>
            <person name="Lin N."/>
            <person name="Zhang H."/>
            <person name="Zhang X."/>
            <person name="Huang J."/>
            <person name="Zhang X."/>
            <person name="Sun H."/>
            <person name="Wang H."/>
        </authorList>
    </citation>
    <scope>NUCLEOTIDE SEQUENCE [LARGE SCALE GENOMIC DNA]</scope>
    <source>
        <strain evidence="3">TB1705</strain>
        <tissue evidence="3">Leaf</tissue>
    </source>
</reference>
<comment type="caution">
    <text evidence="3">The sequence shown here is derived from an EMBL/GenBank/DDBJ whole genome shotgun (WGS) entry which is preliminary data.</text>
</comment>
<accession>A0A7J7LNV5</accession>
<name>A0A7J7LNV5_9MAGN</name>
<proteinExistence type="predicted"/>
<dbReference type="Gene3D" id="6.10.280.40">
    <property type="match status" value="1"/>
</dbReference>
<evidence type="ECO:0000259" key="2">
    <source>
        <dbReference type="Pfam" id="PF25568"/>
    </source>
</evidence>
<dbReference type="PANTHER" id="PTHR23070">
    <property type="entry name" value="BCS1 AAA-TYPE ATPASE"/>
    <property type="match status" value="1"/>
</dbReference>
<evidence type="ECO:0000256" key="1">
    <source>
        <dbReference type="SAM" id="MobiDB-lite"/>
    </source>
</evidence>
<keyword evidence="4" id="KW-1185">Reference proteome</keyword>
<evidence type="ECO:0000313" key="4">
    <source>
        <dbReference type="Proteomes" id="UP000541444"/>
    </source>
</evidence>
<dbReference type="Pfam" id="PF25568">
    <property type="entry name" value="AAA_lid_At3g28540"/>
    <property type="match status" value="1"/>
</dbReference>
<gene>
    <name evidence="3" type="ORF">GIB67_004901</name>
</gene>
<dbReference type="OrthoDB" id="10251412at2759"/>
<dbReference type="EMBL" id="JACGCM010002137">
    <property type="protein sequence ID" value="KAF6144228.1"/>
    <property type="molecule type" value="Genomic_DNA"/>
</dbReference>
<sequence length="259" mass="29777">MLNNIPLLKGFLPKYVKNVTTYHAVGDALRILLSVHNYTTITPQDERFVIPQPYPPFHSLRKDLEAQSPLAHPGVLMENPPGRIAFPGTMERFFSKLPSKLGYDFKEERFAQLYQSAIGFPDTRRLLLATSNQSILVLEVIDYNLELENREKGRKDDYENEVSRVLASNYLGIQDHPLFKEFEDRIKEVKTTPAEIAGELMKADDDTEIALQSLITFLNQKKVKRDEDITGDKKDETHHLKNQEKSKQDDHNADSEVEH</sequence>
<dbReference type="AlphaFoldDB" id="A0A7J7LNV5"/>
<evidence type="ECO:0000313" key="3">
    <source>
        <dbReference type="EMBL" id="KAF6144228.1"/>
    </source>
</evidence>
<feature type="domain" description="AAA+ ATPase At3g28540-like C-terminal" evidence="2">
    <location>
        <begin position="161"/>
        <end position="225"/>
    </location>
</feature>
<dbReference type="InterPro" id="IPR058017">
    <property type="entry name" value="At3g28540-like_C"/>
</dbReference>
<dbReference type="Proteomes" id="UP000541444">
    <property type="component" value="Unassembled WGS sequence"/>
</dbReference>
<feature type="region of interest" description="Disordered" evidence="1">
    <location>
        <begin position="224"/>
        <end position="259"/>
    </location>
</feature>
<dbReference type="InterPro" id="IPR050747">
    <property type="entry name" value="Mitochondrial_chaperone_BCS1"/>
</dbReference>